<dbReference type="EMBL" id="AKKV01000024">
    <property type="protein sequence ID" value="EIT85897.1"/>
    <property type="molecule type" value="Genomic_DNA"/>
</dbReference>
<reference evidence="3 4" key="1">
    <citation type="journal article" date="2012" name="J. Bacteriol.">
        <title>Genome of Bacillus macauensis ZFHKF-1, a Long-Chain-Forming Bacterium.</title>
        <authorList>
            <person name="Cai L."/>
            <person name="Zhang T."/>
        </authorList>
    </citation>
    <scope>NUCLEOTIDE SEQUENCE [LARGE SCALE GENOMIC DNA]</scope>
    <source>
        <strain evidence="3 4">ZFHKF-1</strain>
    </source>
</reference>
<sequence>MGEPTNAVLSEQIKNNRRDFNEFKAEMREELKDLERRIMMTENMTQRIDQTIGFMSQTMTDIKTVVETFNDKTDKQNQKIDAFINSKDRRDSKKNLVVSIVQVVVGAVVALIGLFVTGKI</sequence>
<keyword evidence="2" id="KW-0472">Membrane</keyword>
<accession>I8AJD0</accession>
<dbReference type="OrthoDB" id="2991572at2"/>
<comment type="caution">
    <text evidence="3">The sequence shown here is derived from an EMBL/GenBank/DDBJ whole genome shotgun (WGS) entry which is preliminary data.</text>
</comment>
<organism evidence="3 4">
    <name type="scientific">Fictibacillus macauensis ZFHKF-1</name>
    <dbReference type="NCBI Taxonomy" id="1196324"/>
    <lineage>
        <taxon>Bacteria</taxon>
        <taxon>Bacillati</taxon>
        <taxon>Bacillota</taxon>
        <taxon>Bacilli</taxon>
        <taxon>Bacillales</taxon>
        <taxon>Fictibacillaceae</taxon>
        <taxon>Fictibacillus</taxon>
    </lineage>
</organism>
<evidence type="ECO:0000313" key="3">
    <source>
        <dbReference type="EMBL" id="EIT85897.1"/>
    </source>
</evidence>
<dbReference type="PATRIC" id="fig|1196324.3.peg.1778"/>
<feature type="transmembrane region" description="Helical" evidence="2">
    <location>
        <begin position="96"/>
        <end position="116"/>
    </location>
</feature>
<protein>
    <submittedName>
        <fullName evidence="3">Uncharacterized protein</fullName>
    </submittedName>
</protein>
<evidence type="ECO:0000313" key="4">
    <source>
        <dbReference type="Proteomes" id="UP000004080"/>
    </source>
</evidence>
<evidence type="ECO:0000256" key="2">
    <source>
        <dbReference type="SAM" id="Phobius"/>
    </source>
</evidence>
<dbReference type="AlphaFoldDB" id="I8AJD0"/>
<gene>
    <name evidence="3" type="ORF">A374_08679</name>
</gene>
<keyword evidence="2" id="KW-0812">Transmembrane</keyword>
<proteinExistence type="predicted"/>
<name>I8AJD0_9BACL</name>
<dbReference type="Proteomes" id="UP000004080">
    <property type="component" value="Unassembled WGS sequence"/>
</dbReference>
<evidence type="ECO:0000256" key="1">
    <source>
        <dbReference type="SAM" id="Coils"/>
    </source>
</evidence>
<feature type="coiled-coil region" evidence="1">
    <location>
        <begin position="17"/>
        <end position="44"/>
    </location>
</feature>
<dbReference type="eggNOG" id="ENOG502ZG3F">
    <property type="taxonomic scope" value="Bacteria"/>
</dbReference>
<dbReference type="STRING" id="1196324.A374_08679"/>
<keyword evidence="2" id="KW-1133">Transmembrane helix</keyword>
<keyword evidence="4" id="KW-1185">Reference proteome</keyword>
<dbReference type="RefSeq" id="WP_007201829.1">
    <property type="nucleotide sequence ID" value="NZ_AKKV01000024.1"/>
</dbReference>
<keyword evidence="1" id="KW-0175">Coiled coil</keyword>